<dbReference type="RefSeq" id="WP_126583166.1">
    <property type="nucleotide sequence ID" value="NZ_BIFR01000002.1"/>
</dbReference>
<dbReference type="SUPFAM" id="SSF55729">
    <property type="entry name" value="Acyl-CoA N-acyltransferases (Nat)"/>
    <property type="match status" value="2"/>
</dbReference>
<dbReference type="Pfam" id="PF00583">
    <property type="entry name" value="Acetyltransf_1"/>
    <property type="match status" value="1"/>
</dbReference>
<sequence>MAPSQISLPLRIEAYTSSQKEAVVRIFRDLTASFPYVAELTEALFEERVVHKFFFDPQGLLIGYRGDRALGLFHGTFAPPQSNDHELDKTRGNIRLLLFPPEDPGLGTALLEQGMSYLQAQGAREILGWSSFAGYPFYKGIYMGTEPVLSASLPHVIVRFVQKGFQLQQHSIFLGRPLDETVSAMNPDLELKDEPLHFGSPWQKESWDGLQPQHIHALIDGEQVGQLIWVLLPDLQSKRGCLVGSIASLSVDERFQRRGIGKALVGAALSRMYASGAREAIVATTQDNTAALHTYYTWGFAEKELLLGYSYRA</sequence>
<evidence type="ECO:0000313" key="3">
    <source>
        <dbReference type="Proteomes" id="UP000287352"/>
    </source>
</evidence>
<evidence type="ECO:0000313" key="2">
    <source>
        <dbReference type="EMBL" id="GCE15744.1"/>
    </source>
</evidence>
<accession>A0A402A984</accession>
<dbReference type="AlphaFoldDB" id="A0A402A984"/>
<dbReference type="InterPro" id="IPR000182">
    <property type="entry name" value="GNAT_dom"/>
</dbReference>
<evidence type="ECO:0000259" key="1">
    <source>
        <dbReference type="PROSITE" id="PS51186"/>
    </source>
</evidence>
<dbReference type="Gene3D" id="3.40.630.30">
    <property type="match status" value="1"/>
</dbReference>
<feature type="domain" description="N-acetyltransferase" evidence="1">
    <location>
        <begin position="173"/>
        <end position="313"/>
    </location>
</feature>
<gene>
    <name evidence="2" type="ORF">KTT_56030</name>
</gene>
<dbReference type="InterPro" id="IPR016181">
    <property type="entry name" value="Acyl_CoA_acyltransferase"/>
</dbReference>
<dbReference type="Proteomes" id="UP000287352">
    <property type="component" value="Unassembled WGS sequence"/>
</dbReference>
<organism evidence="2 3">
    <name type="scientific">Tengunoibacter tsumagoiensis</name>
    <dbReference type="NCBI Taxonomy" id="2014871"/>
    <lineage>
        <taxon>Bacteria</taxon>
        <taxon>Bacillati</taxon>
        <taxon>Chloroflexota</taxon>
        <taxon>Ktedonobacteria</taxon>
        <taxon>Ktedonobacterales</taxon>
        <taxon>Dictyobacteraceae</taxon>
        <taxon>Tengunoibacter</taxon>
    </lineage>
</organism>
<name>A0A402A984_9CHLR</name>
<reference evidence="3" key="1">
    <citation type="submission" date="2018-12" db="EMBL/GenBank/DDBJ databases">
        <title>Tengunoibacter tsumagoiensis gen. nov., sp. nov., Dictyobacter kobayashii sp. nov., D. alpinus sp. nov., and D. joshuensis sp. nov. and description of Dictyobacteraceae fam. nov. within the order Ktedonobacterales isolated from Tengu-no-mugimeshi.</title>
        <authorList>
            <person name="Wang C.M."/>
            <person name="Zheng Y."/>
            <person name="Sakai Y."/>
            <person name="Toyoda A."/>
            <person name="Minakuchi Y."/>
            <person name="Abe K."/>
            <person name="Yokota A."/>
            <person name="Yabe S."/>
        </authorList>
    </citation>
    <scope>NUCLEOTIDE SEQUENCE [LARGE SCALE GENOMIC DNA]</scope>
    <source>
        <strain evidence="3">Uno3</strain>
    </source>
</reference>
<protein>
    <recommendedName>
        <fullName evidence="1">N-acetyltransferase domain-containing protein</fullName>
    </recommendedName>
</protein>
<dbReference type="OrthoDB" id="9802340at2"/>
<proteinExistence type="predicted"/>
<dbReference type="EMBL" id="BIFR01000002">
    <property type="protein sequence ID" value="GCE15744.1"/>
    <property type="molecule type" value="Genomic_DNA"/>
</dbReference>
<dbReference type="GO" id="GO:0016747">
    <property type="term" value="F:acyltransferase activity, transferring groups other than amino-acyl groups"/>
    <property type="evidence" value="ECO:0007669"/>
    <property type="project" value="InterPro"/>
</dbReference>
<dbReference type="PROSITE" id="PS51186">
    <property type="entry name" value="GNAT"/>
    <property type="match status" value="1"/>
</dbReference>
<keyword evidence="3" id="KW-1185">Reference proteome</keyword>
<dbReference type="CDD" id="cd04301">
    <property type="entry name" value="NAT_SF"/>
    <property type="match status" value="1"/>
</dbReference>
<comment type="caution">
    <text evidence="2">The sequence shown here is derived from an EMBL/GenBank/DDBJ whole genome shotgun (WGS) entry which is preliminary data.</text>
</comment>